<sequence>MDDLILEKNLKETLNKKSEEIGGSLADQRIRTRVFEAIEEEKNMKHRNWKKTVVAAAAICILGTMTAVAVGRPAFILSGSSRNEIVRDYDQAVQMQEGCDGRVKSVEGFSNGYTFKEAVPKHEETQDEGKNRLDQGMSMAFTYEKEGMEDVELSGSRLFVGMQDESSADQVMTLEDGTVLSYSSTVNKFVPPDYEITEEEKKLQEEGKLNVAYGSDEVEVMTSAAVTWEQEDISYCLFTFEESMSAEELLSMAKEVAEQE</sequence>
<dbReference type="Proteomes" id="UP000647491">
    <property type="component" value="Unassembled WGS sequence"/>
</dbReference>
<evidence type="ECO:0000313" key="2">
    <source>
        <dbReference type="EMBL" id="MBC8598649.1"/>
    </source>
</evidence>
<reference evidence="2 3" key="1">
    <citation type="submission" date="2020-08" db="EMBL/GenBank/DDBJ databases">
        <title>Genome public.</title>
        <authorList>
            <person name="Liu C."/>
            <person name="Sun Q."/>
        </authorList>
    </citation>
    <scope>NUCLEOTIDE SEQUENCE [LARGE SCALE GENOMIC DNA]</scope>
    <source>
        <strain evidence="2 3">BX10</strain>
    </source>
</reference>
<keyword evidence="1" id="KW-1133">Transmembrane helix</keyword>
<gene>
    <name evidence="2" type="ORF">H8708_05285</name>
</gene>
<comment type="caution">
    <text evidence="2">The sequence shown here is derived from an EMBL/GenBank/DDBJ whole genome shotgun (WGS) entry which is preliminary data.</text>
</comment>
<proteinExistence type="predicted"/>
<dbReference type="EMBL" id="JACRTJ010000013">
    <property type="protein sequence ID" value="MBC8598649.1"/>
    <property type="molecule type" value="Genomic_DNA"/>
</dbReference>
<accession>A0ABR7NRE0</accession>
<name>A0ABR7NRE0_9FIRM</name>
<evidence type="ECO:0000313" key="3">
    <source>
        <dbReference type="Proteomes" id="UP000647491"/>
    </source>
</evidence>
<protein>
    <submittedName>
        <fullName evidence="2">DUF4179 domain-containing protein</fullName>
    </submittedName>
</protein>
<keyword evidence="1" id="KW-0812">Transmembrane</keyword>
<keyword evidence="1" id="KW-0472">Membrane</keyword>
<dbReference type="RefSeq" id="WP_262427198.1">
    <property type="nucleotide sequence ID" value="NZ_JACRTJ010000013.1"/>
</dbReference>
<keyword evidence="3" id="KW-1185">Reference proteome</keyword>
<organism evidence="2 3">
    <name type="scientific">Enterocloster hominis</name>
    <name type="common">ex Liu et al. 2021</name>
    <dbReference type="NCBI Taxonomy" id="2763663"/>
    <lineage>
        <taxon>Bacteria</taxon>
        <taxon>Bacillati</taxon>
        <taxon>Bacillota</taxon>
        <taxon>Clostridia</taxon>
        <taxon>Lachnospirales</taxon>
        <taxon>Lachnospiraceae</taxon>
        <taxon>Enterocloster</taxon>
    </lineage>
</organism>
<evidence type="ECO:0000256" key="1">
    <source>
        <dbReference type="SAM" id="Phobius"/>
    </source>
</evidence>
<feature type="transmembrane region" description="Helical" evidence="1">
    <location>
        <begin position="52"/>
        <end position="75"/>
    </location>
</feature>